<dbReference type="RefSeq" id="WP_157017719.1">
    <property type="nucleotide sequence ID" value="NZ_KK073874.1"/>
</dbReference>
<organism evidence="1 2">
    <name type="scientific">Cryptosporangium arvum DSM 44712</name>
    <dbReference type="NCBI Taxonomy" id="927661"/>
    <lineage>
        <taxon>Bacteria</taxon>
        <taxon>Bacillati</taxon>
        <taxon>Actinomycetota</taxon>
        <taxon>Actinomycetes</taxon>
        <taxon>Cryptosporangiales</taxon>
        <taxon>Cryptosporangiaceae</taxon>
        <taxon>Cryptosporangium</taxon>
    </lineage>
</organism>
<dbReference type="Proteomes" id="UP000021053">
    <property type="component" value="Unassembled WGS sequence"/>
</dbReference>
<name>A0A011AJ27_9ACTN</name>
<evidence type="ECO:0000313" key="2">
    <source>
        <dbReference type="Proteomes" id="UP000021053"/>
    </source>
</evidence>
<sequence length="383" mass="41434">MISSSFLARLARRPGILLRAERLVCSRGPDSVQWQVTTSPELTLSRLDGPPIKVVILQHPEYGPCPPGVVTFHVGSEDSDSVWPPYSKRAQQQAAEAYAAYGGDPAELVTTVFADPLTLVSEFLRDPDLTRWRRRARALVAGAATVPLATAGTRGTAADSVRGALADRWSAESYPHGPGGDRRPLRGVVHVFRTVDASGVALVLIVDDAEPEEWTAIAVLGREAGRAARNAWLHWSDLLQFLTTPGRAEGVSLNAEDLDPFEVERLAVLGGGQKRTSAWDREITPYLDESDTALVRLAGFLARHGAQTPVFGYELGESGWPADFAWPAEDIRIAVLPEPDGDDDEETRRGGEAYVAAGWRAQTASEWCEQIDALLAAVPRASA</sequence>
<dbReference type="OrthoDB" id="3197455at2"/>
<keyword evidence="2" id="KW-1185">Reference proteome</keyword>
<dbReference type="EMBL" id="JFBT01000001">
    <property type="protein sequence ID" value="EXG82026.1"/>
    <property type="molecule type" value="Genomic_DNA"/>
</dbReference>
<dbReference type="AlphaFoldDB" id="A0A011AJ27"/>
<evidence type="ECO:0000313" key="1">
    <source>
        <dbReference type="EMBL" id="EXG82026.1"/>
    </source>
</evidence>
<reference evidence="1 2" key="1">
    <citation type="submission" date="2013-07" db="EMBL/GenBank/DDBJ databases">
        <authorList>
            <consortium name="DOE Joint Genome Institute"/>
            <person name="Eisen J."/>
            <person name="Huntemann M."/>
            <person name="Han J."/>
            <person name="Chen A."/>
            <person name="Kyrpides N."/>
            <person name="Mavromatis K."/>
            <person name="Markowitz V."/>
            <person name="Palaniappan K."/>
            <person name="Ivanova N."/>
            <person name="Schaumberg A."/>
            <person name="Pati A."/>
            <person name="Liolios K."/>
            <person name="Nordberg H.P."/>
            <person name="Cantor M.N."/>
            <person name="Hua S.X."/>
            <person name="Woyke T."/>
        </authorList>
    </citation>
    <scope>NUCLEOTIDE SEQUENCE [LARGE SCALE GENOMIC DNA]</scope>
    <source>
        <strain evidence="1 2">DSM 44712</strain>
    </source>
</reference>
<proteinExistence type="predicted"/>
<dbReference type="HOGENOM" id="CLU_721043_0_0_11"/>
<protein>
    <submittedName>
        <fullName evidence="1">Uncharacterized protein</fullName>
    </submittedName>
</protein>
<comment type="caution">
    <text evidence="1">The sequence shown here is derived from an EMBL/GenBank/DDBJ whole genome shotgun (WGS) entry which is preliminary data.</text>
</comment>
<gene>
    <name evidence="1" type="ORF">CryarDRAFT_3158</name>
</gene>
<accession>A0A011AJ27</accession>